<dbReference type="InterPro" id="IPR049192">
    <property type="entry name" value="DUF4246_C"/>
</dbReference>
<accession>A0ABR4GSM8</accession>
<dbReference type="EMBL" id="JBFXLT010000211">
    <property type="protein sequence ID" value="KAL2802072.1"/>
    <property type="molecule type" value="Genomic_DNA"/>
</dbReference>
<protein>
    <submittedName>
        <fullName evidence="3">Uncharacterized protein</fullName>
    </submittedName>
</protein>
<organism evidence="3 4">
    <name type="scientific">Aspergillus granulosus</name>
    <dbReference type="NCBI Taxonomy" id="176169"/>
    <lineage>
        <taxon>Eukaryota</taxon>
        <taxon>Fungi</taxon>
        <taxon>Dikarya</taxon>
        <taxon>Ascomycota</taxon>
        <taxon>Pezizomycotina</taxon>
        <taxon>Eurotiomycetes</taxon>
        <taxon>Eurotiomycetidae</taxon>
        <taxon>Eurotiales</taxon>
        <taxon>Aspergillaceae</taxon>
        <taxon>Aspergillus</taxon>
        <taxon>Aspergillus subgen. Nidulantes</taxon>
    </lineage>
</organism>
<dbReference type="InterPro" id="IPR049207">
    <property type="entry name" value="DUF4246_N"/>
</dbReference>
<sequence>MPSSFHGLPGLTLPLNFQPPSDDTEYARRLFPTALQVQDLADGTSILPLKTLREITMLRLMDHITDKPGWQRKVLNRKITDKWRDELQGSGQDVSEKMLDFIIAELRDKAEFWKENKGVVIVYEGGIVKSDLAVSEKTRLALVDAVRVLEEESPPDYHPGSDNKVVDLVHPSMFPLVYGKTHVLHDRVIGLEDALDVHPSHGKVIPVPPEEETKLPPPKPEYVNYSRLKSIPKPYSGKFQWLPCDVDLWWAGESCKVTSYINNLHPKRHLRLYKLIEEIIGCAIPLWDFTLGPLDERARPSGGRMEYYYPNYRNDKPANGRRFTADEVVQPEACDYEPTELQCVNLRHNWWGKLQVIVKLANIELTPEKPEYDGGSWHVEGQLNEHICATALYYYDSTNISDSRLSFRQESSFIDNYPLHKIDPWIGAVYGCEDHGPRVQEIVSVQCRQGRLLTFPNIFQHRVMPFSLVDRTKPGYRKILALFLVDPNITVISTANVPVQRADWWGIGEGEPAAVMTMEDARDLRDELIEERKALVGDQDAAFQSLRFNLCEH</sequence>
<evidence type="ECO:0000313" key="3">
    <source>
        <dbReference type="EMBL" id="KAL2802072.1"/>
    </source>
</evidence>
<gene>
    <name evidence="3" type="ORF">BJX63DRAFT_415975</name>
</gene>
<feature type="domain" description="DUF4246" evidence="1">
    <location>
        <begin position="96"/>
        <end position="505"/>
    </location>
</feature>
<reference evidence="3 4" key="1">
    <citation type="submission" date="2024-07" db="EMBL/GenBank/DDBJ databases">
        <title>Section-level genome sequencing and comparative genomics of Aspergillus sections Usti and Cavernicolus.</title>
        <authorList>
            <consortium name="Lawrence Berkeley National Laboratory"/>
            <person name="Nybo J.L."/>
            <person name="Vesth T.C."/>
            <person name="Theobald S."/>
            <person name="Frisvad J.C."/>
            <person name="Larsen T.O."/>
            <person name="Kjaerboelling I."/>
            <person name="Rothschild-Mancinelli K."/>
            <person name="Lyhne E.K."/>
            <person name="Kogle M.E."/>
            <person name="Barry K."/>
            <person name="Clum A."/>
            <person name="Na H."/>
            <person name="Ledsgaard L."/>
            <person name="Lin J."/>
            <person name="Lipzen A."/>
            <person name="Kuo A."/>
            <person name="Riley R."/>
            <person name="Mondo S."/>
            <person name="Labutti K."/>
            <person name="Haridas S."/>
            <person name="Pangalinan J."/>
            <person name="Salamov A.A."/>
            <person name="Simmons B.A."/>
            <person name="Magnuson J.K."/>
            <person name="Chen J."/>
            <person name="Drula E."/>
            <person name="Henrissat B."/>
            <person name="Wiebenga A."/>
            <person name="Lubbers R.J."/>
            <person name="Gomes A.C."/>
            <person name="Makela M.R."/>
            <person name="Stajich J."/>
            <person name="Grigoriev I.V."/>
            <person name="Mortensen U.H."/>
            <person name="De Vries R.P."/>
            <person name="Baker S.E."/>
            <person name="Andersen M.R."/>
        </authorList>
    </citation>
    <scope>NUCLEOTIDE SEQUENCE [LARGE SCALE GENOMIC DNA]</scope>
    <source>
        <strain evidence="3 4">CBS 588.65</strain>
    </source>
</reference>
<feature type="domain" description="DUF4246" evidence="2">
    <location>
        <begin position="8"/>
        <end position="86"/>
    </location>
</feature>
<evidence type="ECO:0000259" key="1">
    <source>
        <dbReference type="Pfam" id="PF14033"/>
    </source>
</evidence>
<comment type="caution">
    <text evidence="3">The sequence shown here is derived from an EMBL/GenBank/DDBJ whole genome shotgun (WGS) entry which is preliminary data.</text>
</comment>
<evidence type="ECO:0000313" key="4">
    <source>
        <dbReference type="Proteomes" id="UP001610334"/>
    </source>
</evidence>
<dbReference type="InterPro" id="IPR025340">
    <property type="entry name" value="DUF4246"/>
</dbReference>
<dbReference type="PANTHER" id="PTHR33119">
    <property type="entry name" value="IFI3P"/>
    <property type="match status" value="1"/>
</dbReference>
<proteinExistence type="predicted"/>
<keyword evidence="4" id="KW-1185">Reference proteome</keyword>
<dbReference type="Pfam" id="PF14033">
    <property type="entry name" value="DUF4246"/>
    <property type="match status" value="1"/>
</dbReference>
<evidence type="ECO:0000259" key="2">
    <source>
        <dbReference type="Pfam" id="PF21666"/>
    </source>
</evidence>
<dbReference type="Proteomes" id="UP001610334">
    <property type="component" value="Unassembled WGS sequence"/>
</dbReference>
<name>A0ABR4GSM8_9EURO</name>
<dbReference type="Pfam" id="PF21666">
    <property type="entry name" value="DUF4246_N"/>
    <property type="match status" value="1"/>
</dbReference>
<dbReference type="PANTHER" id="PTHR33119:SF1">
    <property type="entry name" value="FE2OG DIOXYGENASE DOMAIN-CONTAINING PROTEIN"/>
    <property type="match status" value="1"/>
</dbReference>